<dbReference type="AlphaFoldDB" id="A0A377GVR8"/>
<dbReference type="NCBIfam" id="TIGR01525">
    <property type="entry name" value="ATPase-IB_hvy"/>
    <property type="match status" value="1"/>
</dbReference>
<dbReference type="GO" id="GO:0046872">
    <property type="term" value="F:metal ion binding"/>
    <property type="evidence" value="ECO:0007669"/>
    <property type="project" value="UniProtKB-KW"/>
</dbReference>
<name>A0A377GVR8_9FUSO</name>
<dbReference type="SFLD" id="SFLDS00003">
    <property type="entry name" value="Haloacid_Dehalogenase"/>
    <property type="match status" value="1"/>
</dbReference>
<dbReference type="Gene3D" id="2.70.150.10">
    <property type="entry name" value="Calcium-transporting ATPase, cytoplasmic transduction domain A"/>
    <property type="match status" value="1"/>
</dbReference>
<dbReference type="Proteomes" id="UP000255328">
    <property type="component" value="Unassembled WGS sequence"/>
</dbReference>
<feature type="transmembrane region" description="Helical" evidence="7">
    <location>
        <begin position="682"/>
        <end position="702"/>
    </location>
</feature>
<dbReference type="Pfam" id="PF19991">
    <property type="entry name" value="HMA_2"/>
    <property type="match status" value="1"/>
</dbReference>
<comment type="caution">
    <text evidence="7">Lacks conserved residue(s) required for the propagation of feature annotation.</text>
</comment>
<dbReference type="PROSITE" id="PS00154">
    <property type="entry name" value="ATPASE_E1_E2"/>
    <property type="match status" value="1"/>
</dbReference>
<dbReference type="InterPro" id="IPR036412">
    <property type="entry name" value="HAD-like_sf"/>
</dbReference>
<evidence type="ECO:0000256" key="4">
    <source>
        <dbReference type="ARBA" id="ARBA00022967"/>
    </source>
</evidence>
<keyword evidence="9" id="KW-0378">Hydrolase</keyword>
<dbReference type="Pfam" id="PF00702">
    <property type="entry name" value="Hydrolase"/>
    <property type="match status" value="1"/>
</dbReference>
<dbReference type="Gene3D" id="3.40.50.1000">
    <property type="entry name" value="HAD superfamily/HAD-like"/>
    <property type="match status" value="1"/>
</dbReference>
<dbReference type="InterPro" id="IPR001757">
    <property type="entry name" value="P_typ_ATPase"/>
</dbReference>
<keyword evidence="10" id="KW-1185">Reference proteome</keyword>
<dbReference type="PANTHER" id="PTHR48085:SF5">
    <property type="entry name" value="CADMIUM_ZINC-TRANSPORTING ATPASE HMA4-RELATED"/>
    <property type="match status" value="1"/>
</dbReference>
<dbReference type="Gene3D" id="3.40.1110.10">
    <property type="entry name" value="Calcium-transporting ATPase, cytoplasmic domain N"/>
    <property type="match status" value="1"/>
</dbReference>
<sequence length="731" mass="79950">MNGRSDGHLLYCEVVHKIRGRIRIKSKSLKYLGRLKTEIENQLEQVKYIKSAKISSITGTVVIYFDDINVTDDNLIAFIQNTLNVYLVEIYKNEKIESNKNIVIERKLQEESPEEIIKKMAAAGILLLYNIFKKAPVAPVIGIKRLLNPNTLVVLSLAAPVISNGLGCLVKNKRPNADTLSSSAIISSLLLGKEKTALTIMIMEEFAELLTVYTMKKTRGAIKDMLSVGENYVWKVTDNGSIQKVAIEEINKGDKIVVQTGEKISVDGIITKGEAYIDQSSITGEYMPVTKKVGENVFAGTIIKSGNITIEAEKVGDERTVSRIIKLVEDANFNKAQIQNYADNFSAQLIPLNFLLAGIVYGATKNIQKAMSMLVIDYSCGIRLSTAAAFSAAINTAAKNGILIKGSNYIEEISKADTIIFDKTGTITEGKPRVQTIKLLDKSLSENMMLAYAAAAEETSTHPLAIAILNEVKERGIEIPNHTENKIVVARGIETEVENSIIRVGNKKFMEESGITTENSHDEMKFILGRGEILIYVAKNDKLIGLIGVTDPPRENIKRTINRLRGQGIDEIVLLTGDLEQQAQTIASRMSIDSYESELLPEDKARNILALQSRGSNVVMIGDGINDAPALSYANIGVALGSTRTDVAMEAADITITKDDPLLVPEVIGLSKKTVKTIKENFAMAIGINSFALVLGATGILPAIYSSIIHNMSTILVVGNSLKLLKYKLKN</sequence>
<keyword evidence="7" id="KW-1003">Cell membrane</keyword>
<dbReference type="EC" id="3.6.3.-" evidence="9"/>
<dbReference type="SFLD" id="SFLDF00027">
    <property type="entry name" value="p-type_atpase"/>
    <property type="match status" value="1"/>
</dbReference>
<protein>
    <submittedName>
        <fullName evidence="9">Copper-exporting P-type ATPase A</fullName>
        <ecNumber evidence="9">3.6.3.-</ecNumber>
    </submittedName>
</protein>
<gene>
    <name evidence="9" type="primary">copA_1</name>
    <name evidence="9" type="ORF">NCTC10723_00272</name>
</gene>
<keyword evidence="7" id="KW-0067">ATP-binding</keyword>
<dbReference type="SUPFAM" id="SSF81653">
    <property type="entry name" value="Calcium ATPase, transduction domain A"/>
    <property type="match status" value="1"/>
</dbReference>
<dbReference type="PRINTS" id="PR00119">
    <property type="entry name" value="CATATPASE"/>
</dbReference>
<dbReference type="EMBL" id="UGGU01000003">
    <property type="protein sequence ID" value="STO30842.1"/>
    <property type="molecule type" value="Genomic_DNA"/>
</dbReference>
<keyword evidence="5 7" id="KW-1133">Transmembrane helix</keyword>
<dbReference type="InterPro" id="IPR023299">
    <property type="entry name" value="ATPase_P-typ_cyto_dom_N"/>
</dbReference>
<keyword evidence="4" id="KW-1278">Translocase</keyword>
<dbReference type="InterPro" id="IPR044492">
    <property type="entry name" value="P_typ_ATPase_HD_dom"/>
</dbReference>
<comment type="similarity">
    <text evidence="2 7">Belongs to the cation transport ATPase (P-type) (TC 3.A.3) family. Type IB subfamily.</text>
</comment>
<dbReference type="InterPro" id="IPR059000">
    <property type="entry name" value="ATPase_P-type_domA"/>
</dbReference>
<evidence type="ECO:0000256" key="3">
    <source>
        <dbReference type="ARBA" id="ARBA00022692"/>
    </source>
</evidence>
<keyword evidence="3 7" id="KW-0812">Transmembrane</keyword>
<dbReference type="GO" id="GO:0005524">
    <property type="term" value="F:ATP binding"/>
    <property type="evidence" value="ECO:0007669"/>
    <property type="project" value="UniProtKB-UniRule"/>
</dbReference>
<keyword evidence="6 7" id="KW-0472">Membrane</keyword>
<dbReference type="InterPro" id="IPR023214">
    <property type="entry name" value="HAD_sf"/>
</dbReference>
<accession>A0A377GVR8</accession>
<dbReference type="GO" id="GO:0016887">
    <property type="term" value="F:ATP hydrolysis activity"/>
    <property type="evidence" value="ECO:0007669"/>
    <property type="project" value="InterPro"/>
</dbReference>
<evidence type="ECO:0000256" key="6">
    <source>
        <dbReference type="ARBA" id="ARBA00023136"/>
    </source>
</evidence>
<dbReference type="GO" id="GO:0019829">
    <property type="term" value="F:ATPase-coupled monoatomic cation transmembrane transporter activity"/>
    <property type="evidence" value="ECO:0007669"/>
    <property type="project" value="InterPro"/>
</dbReference>
<proteinExistence type="inferred from homology"/>
<dbReference type="PANTHER" id="PTHR48085">
    <property type="entry name" value="CADMIUM/ZINC-TRANSPORTING ATPASE HMA2-RELATED"/>
    <property type="match status" value="1"/>
</dbReference>
<feature type="domain" description="P-type ATPase A" evidence="8">
    <location>
        <begin position="235"/>
        <end position="329"/>
    </location>
</feature>
<dbReference type="OrthoDB" id="9813266at2"/>
<dbReference type="SUPFAM" id="SSF56784">
    <property type="entry name" value="HAD-like"/>
    <property type="match status" value="1"/>
</dbReference>
<dbReference type="InterPro" id="IPR018303">
    <property type="entry name" value="ATPase_P-typ_P_site"/>
</dbReference>
<keyword evidence="7" id="KW-0547">Nucleotide-binding</keyword>
<comment type="subcellular location">
    <subcellularLocation>
        <location evidence="7">Cell membrane</location>
    </subcellularLocation>
    <subcellularLocation>
        <location evidence="1">Membrane</location>
    </subcellularLocation>
</comment>
<dbReference type="NCBIfam" id="TIGR01494">
    <property type="entry name" value="ATPase_P-type"/>
    <property type="match status" value="1"/>
</dbReference>
<evidence type="ECO:0000256" key="5">
    <source>
        <dbReference type="ARBA" id="ARBA00022989"/>
    </source>
</evidence>
<reference evidence="9 10" key="1">
    <citation type="submission" date="2018-06" db="EMBL/GenBank/DDBJ databases">
        <authorList>
            <consortium name="Pathogen Informatics"/>
            <person name="Doyle S."/>
        </authorList>
    </citation>
    <scope>NUCLEOTIDE SEQUENCE [LARGE SCALE GENOMIC DNA]</scope>
    <source>
        <strain evidence="9 10">NCTC10723</strain>
    </source>
</reference>
<evidence type="ECO:0000313" key="9">
    <source>
        <dbReference type="EMBL" id="STO30842.1"/>
    </source>
</evidence>
<evidence type="ECO:0000256" key="1">
    <source>
        <dbReference type="ARBA" id="ARBA00004370"/>
    </source>
</evidence>
<dbReference type="FunFam" id="2.70.150.10:FF:000002">
    <property type="entry name" value="Copper-transporting ATPase 1, putative"/>
    <property type="match status" value="1"/>
</dbReference>
<keyword evidence="7" id="KW-0479">Metal-binding</keyword>
<dbReference type="SFLD" id="SFLDG00002">
    <property type="entry name" value="C1.7:_P-type_atpase_like"/>
    <property type="match status" value="1"/>
</dbReference>
<dbReference type="Pfam" id="PF00122">
    <property type="entry name" value="E1-E2_ATPase"/>
    <property type="match status" value="1"/>
</dbReference>
<dbReference type="InterPro" id="IPR051014">
    <property type="entry name" value="Cation_Transport_ATPase_IB"/>
</dbReference>
<evidence type="ECO:0000256" key="7">
    <source>
        <dbReference type="RuleBase" id="RU362081"/>
    </source>
</evidence>
<dbReference type="InterPro" id="IPR008250">
    <property type="entry name" value="ATPase_P-typ_transduc_dom_A_sf"/>
</dbReference>
<evidence type="ECO:0000313" key="10">
    <source>
        <dbReference type="Proteomes" id="UP000255328"/>
    </source>
</evidence>
<dbReference type="RefSeq" id="WP_115268615.1">
    <property type="nucleotide sequence ID" value="NZ_UGGU01000003.1"/>
</dbReference>
<organism evidence="9 10">
    <name type="scientific">Fusobacterium necrogenes</name>
    <dbReference type="NCBI Taxonomy" id="858"/>
    <lineage>
        <taxon>Bacteria</taxon>
        <taxon>Fusobacteriati</taxon>
        <taxon>Fusobacteriota</taxon>
        <taxon>Fusobacteriia</taxon>
        <taxon>Fusobacteriales</taxon>
        <taxon>Fusobacteriaceae</taxon>
        <taxon>Fusobacterium</taxon>
    </lineage>
</organism>
<dbReference type="InterPro" id="IPR027256">
    <property type="entry name" value="P-typ_ATPase_IB"/>
</dbReference>
<evidence type="ECO:0000256" key="2">
    <source>
        <dbReference type="ARBA" id="ARBA00006024"/>
    </source>
</evidence>
<evidence type="ECO:0000259" key="8">
    <source>
        <dbReference type="Pfam" id="PF00122"/>
    </source>
</evidence>
<dbReference type="GO" id="GO:0005886">
    <property type="term" value="C:plasma membrane"/>
    <property type="evidence" value="ECO:0007669"/>
    <property type="project" value="UniProtKB-SubCell"/>
</dbReference>